<protein>
    <submittedName>
        <fullName evidence="1">Uncharacterized protein</fullName>
    </submittedName>
</protein>
<dbReference type="OrthoDB" id="4979399at2"/>
<dbReference type="KEGG" id="acry:AC20117_08170"/>
<reference evidence="1 2" key="1">
    <citation type="submission" date="2016-10" db="EMBL/GenBank/DDBJ databases">
        <authorList>
            <person name="de Groot N.N."/>
        </authorList>
    </citation>
    <scope>NUCLEOTIDE SEQUENCE [LARGE SCALE GENOMIC DNA]</scope>
    <source>
        <strain evidence="1 2">DSM 20117</strain>
    </source>
</reference>
<gene>
    <name evidence="1" type="ORF">SAMN04489742_1839</name>
</gene>
<dbReference type="AlphaFoldDB" id="A0A1H1CBI8"/>
<name>A0A1H1CBI8_9MICC</name>
<organism evidence="1 2">
    <name type="scientific">Crystallibacter crystallopoietes</name>
    <dbReference type="NCBI Taxonomy" id="37928"/>
    <lineage>
        <taxon>Bacteria</taxon>
        <taxon>Bacillati</taxon>
        <taxon>Actinomycetota</taxon>
        <taxon>Actinomycetes</taxon>
        <taxon>Micrococcales</taxon>
        <taxon>Micrococcaceae</taxon>
        <taxon>Crystallibacter</taxon>
    </lineage>
</organism>
<dbReference type="STRING" id="37928.SAMN04489742_1839"/>
<proteinExistence type="predicted"/>
<sequence>MTAADAAVPARGAERRLAGHNRVSTQALTSTAQGVAGEVLGVAPTLIRASWRDDQGYLALSLALPIGIPSLTRVLQDPQLVAGFGGSIWERVHAAKGEILDRVTRISGSTLSRVDIRVTGIRIQGGGRVR</sequence>
<keyword evidence="2" id="KW-1185">Reference proteome</keyword>
<dbReference type="RefSeq" id="WP_074700153.1">
    <property type="nucleotide sequence ID" value="NZ_CP018863.1"/>
</dbReference>
<dbReference type="EMBL" id="FNKH01000002">
    <property type="protein sequence ID" value="SDQ61577.1"/>
    <property type="molecule type" value="Genomic_DNA"/>
</dbReference>
<evidence type="ECO:0000313" key="1">
    <source>
        <dbReference type="EMBL" id="SDQ61577.1"/>
    </source>
</evidence>
<accession>A0A1H1CBI8</accession>
<evidence type="ECO:0000313" key="2">
    <source>
        <dbReference type="Proteomes" id="UP000181917"/>
    </source>
</evidence>
<dbReference type="Proteomes" id="UP000181917">
    <property type="component" value="Unassembled WGS sequence"/>
</dbReference>